<evidence type="ECO:0000256" key="2">
    <source>
        <dbReference type="ARBA" id="ARBA00007692"/>
    </source>
</evidence>
<dbReference type="SMART" id="SM00733">
    <property type="entry name" value="Mterf"/>
    <property type="match status" value="3"/>
</dbReference>
<keyword evidence="5" id="KW-0694">RNA-binding</keyword>
<evidence type="ECO:0000256" key="7">
    <source>
        <dbReference type="ARBA" id="ARBA00023128"/>
    </source>
</evidence>
<dbReference type="InterPro" id="IPR038538">
    <property type="entry name" value="MTERF_sf"/>
</dbReference>
<dbReference type="GO" id="GO:0061668">
    <property type="term" value="P:mitochondrial ribosome assembly"/>
    <property type="evidence" value="ECO:0007669"/>
    <property type="project" value="TreeGrafter"/>
</dbReference>
<dbReference type="PANTHER" id="PTHR13068">
    <property type="entry name" value="CGI-12 PROTEIN-RELATED"/>
    <property type="match status" value="1"/>
</dbReference>
<comment type="similarity">
    <text evidence="2">Belongs to the mTERF family.</text>
</comment>
<dbReference type="Pfam" id="PF02536">
    <property type="entry name" value="mTERF"/>
    <property type="match status" value="1"/>
</dbReference>
<dbReference type="Proteomes" id="UP000297703">
    <property type="component" value="Unassembled WGS sequence"/>
</dbReference>
<feature type="region of interest" description="Disordered" evidence="12">
    <location>
        <begin position="468"/>
        <end position="500"/>
    </location>
</feature>
<name>A0A4D9E0A5_9SAUR</name>
<feature type="region of interest" description="Disordered" evidence="12">
    <location>
        <begin position="1"/>
        <end position="32"/>
    </location>
</feature>
<comment type="subcellular location">
    <subcellularLocation>
        <location evidence="1">Mitochondrion</location>
    </subcellularLocation>
</comment>
<comment type="subunit">
    <text evidence="8">Heterodimer with NSUN4; this interaction may be required for NSUN4 recruitment to the mitochondrial large ribosomal subunit.</text>
</comment>
<accession>A0A4D9E0A5</accession>
<dbReference type="GO" id="GO:0003723">
    <property type="term" value="F:RNA binding"/>
    <property type="evidence" value="ECO:0007669"/>
    <property type="project" value="UniProtKB-KW"/>
</dbReference>
<dbReference type="STRING" id="55544.A0A4D9E0A5"/>
<evidence type="ECO:0000313" key="14">
    <source>
        <dbReference type="Proteomes" id="UP000297703"/>
    </source>
</evidence>
<keyword evidence="3" id="KW-0698">rRNA processing</keyword>
<evidence type="ECO:0000256" key="3">
    <source>
        <dbReference type="ARBA" id="ARBA00022552"/>
    </source>
</evidence>
<reference evidence="13 14" key="1">
    <citation type="submission" date="2019-04" db="EMBL/GenBank/DDBJ databases">
        <title>Draft genome of the big-headed turtle Platysternon megacephalum.</title>
        <authorList>
            <person name="Gong S."/>
        </authorList>
    </citation>
    <scope>NUCLEOTIDE SEQUENCE [LARGE SCALE GENOMIC DNA]</scope>
    <source>
        <strain evidence="13">DO16091913</strain>
        <tissue evidence="13">Muscle</tissue>
    </source>
</reference>
<evidence type="ECO:0000256" key="8">
    <source>
        <dbReference type="ARBA" id="ARBA00061975"/>
    </source>
</evidence>
<evidence type="ECO:0000256" key="11">
    <source>
        <dbReference type="ARBA" id="ARBA00078040"/>
    </source>
</evidence>
<dbReference type="PANTHER" id="PTHR13068:SF203">
    <property type="entry name" value="TRANSCRIPTION TERMINATION FACTOR 4, MITOCHONDRIAL"/>
    <property type="match status" value="1"/>
</dbReference>
<dbReference type="FunFam" id="1.25.70.10:FF:000011">
    <property type="entry name" value="Mitochondrial transcription termination factor 4"/>
    <property type="match status" value="1"/>
</dbReference>
<keyword evidence="14" id="KW-1185">Reference proteome</keyword>
<gene>
    <name evidence="13" type="ORF">DR999_PMT13596</name>
</gene>
<evidence type="ECO:0000256" key="1">
    <source>
        <dbReference type="ARBA" id="ARBA00004173"/>
    </source>
</evidence>
<keyword evidence="6" id="KW-0809">Transit peptide</keyword>
<evidence type="ECO:0000256" key="5">
    <source>
        <dbReference type="ARBA" id="ARBA00022884"/>
    </source>
</evidence>
<dbReference type="GO" id="GO:0006390">
    <property type="term" value="P:mitochondrial transcription"/>
    <property type="evidence" value="ECO:0007669"/>
    <property type="project" value="TreeGrafter"/>
</dbReference>
<comment type="caution">
    <text evidence="13">The sequence shown here is derived from an EMBL/GenBank/DDBJ whole genome shotgun (WGS) entry which is preliminary data.</text>
</comment>
<evidence type="ECO:0000256" key="9">
    <source>
        <dbReference type="ARBA" id="ARBA00074722"/>
    </source>
</evidence>
<feature type="compositionally biased region" description="Acidic residues" evidence="12">
    <location>
        <begin position="468"/>
        <end position="489"/>
    </location>
</feature>
<sequence length="500" mass="54405">MAWCSPATQHRVGPLPMRSQRSPSHPVSPGPLLSELGGAVHPVQSPWGRGGAETCQLLESRAKAQGCNTGRLQSGARGAPAEGAAGGLCGPAGEPRRQGAGPGTAERTASCFQADRGLHPPSDMHSSSLGPIRGLSRRAAWVLWGCRLVPSTHPPATRQSWLCASPSAGLPASFCLLLSSGRRLASVASSEWSGGSLSSAGWEQDSNEPAPSGKLLEAVRLSLAAQQRQADIGNSELGKMLDSFSDMGFSNAQIMQLFRLQPKLAPQTRLAVVSELLLLGLDADSTLRVLQKSPEVLRMTVQQLRHRADYLRRLDLGEGNLQRVVSHCPNIFTLSWKKIDAVVQVFKEKCIFTVDQVTEILHRCPNVLLEEPHDLEYKFQYVYFRMGVKHKAVVKSGLFRTPIAEVKNRHIFLERLGLYQTPDKKGQTQIVNPKLKEIVRVSEGDFLAKIAHSSLEEFEVFKKLLAQEEGEGDQDQASEETDSASEGEGEGERSDSEEGN</sequence>
<evidence type="ECO:0000256" key="10">
    <source>
        <dbReference type="ARBA" id="ARBA00077581"/>
    </source>
</evidence>
<dbReference type="Gene3D" id="1.25.70.10">
    <property type="entry name" value="Transcription termination factor 3, mitochondrial"/>
    <property type="match status" value="1"/>
</dbReference>
<dbReference type="EMBL" id="QXTE01000149">
    <property type="protein sequence ID" value="TFK03926.1"/>
    <property type="molecule type" value="Genomic_DNA"/>
</dbReference>
<keyword evidence="7" id="KW-0496">Mitochondrion</keyword>
<dbReference type="AlphaFoldDB" id="A0A4D9E0A5"/>
<keyword evidence="4" id="KW-0677">Repeat</keyword>
<dbReference type="GO" id="GO:0006364">
    <property type="term" value="P:rRNA processing"/>
    <property type="evidence" value="ECO:0007669"/>
    <property type="project" value="UniProtKB-KW"/>
</dbReference>
<dbReference type="GO" id="GO:0005739">
    <property type="term" value="C:mitochondrion"/>
    <property type="evidence" value="ECO:0007669"/>
    <property type="project" value="UniProtKB-SubCell"/>
</dbReference>
<evidence type="ECO:0000256" key="4">
    <source>
        <dbReference type="ARBA" id="ARBA00022737"/>
    </source>
</evidence>
<reference evidence="13 14" key="2">
    <citation type="submission" date="2019-04" db="EMBL/GenBank/DDBJ databases">
        <title>The genome sequence of big-headed turtle.</title>
        <authorList>
            <person name="Gong S."/>
        </authorList>
    </citation>
    <scope>NUCLEOTIDE SEQUENCE [LARGE SCALE GENOMIC DNA]</scope>
    <source>
        <strain evidence="13">DO16091913</strain>
        <tissue evidence="13">Muscle</tissue>
    </source>
</reference>
<evidence type="ECO:0000256" key="6">
    <source>
        <dbReference type="ARBA" id="ARBA00022946"/>
    </source>
</evidence>
<evidence type="ECO:0000256" key="12">
    <source>
        <dbReference type="SAM" id="MobiDB-lite"/>
    </source>
</evidence>
<dbReference type="InterPro" id="IPR003690">
    <property type="entry name" value="MTERF"/>
</dbReference>
<dbReference type="OrthoDB" id="9991972at2759"/>
<protein>
    <recommendedName>
        <fullName evidence="9">Transcription termination factor 4, mitochondrial</fullName>
    </recommendedName>
    <alternativeName>
        <fullName evidence="10">Mitochondrial transcription termination factor 4</fullName>
    </alternativeName>
    <alternativeName>
        <fullName evidence="11">mTERF domain-containing protein 2</fullName>
    </alternativeName>
</protein>
<feature type="compositionally biased region" description="Basic and acidic residues" evidence="12">
    <location>
        <begin position="490"/>
        <end position="500"/>
    </location>
</feature>
<organism evidence="13 14">
    <name type="scientific">Platysternon megacephalum</name>
    <name type="common">big-headed turtle</name>
    <dbReference type="NCBI Taxonomy" id="55544"/>
    <lineage>
        <taxon>Eukaryota</taxon>
        <taxon>Metazoa</taxon>
        <taxon>Chordata</taxon>
        <taxon>Craniata</taxon>
        <taxon>Vertebrata</taxon>
        <taxon>Euteleostomi</taxon>
        <taxon>Archelosauria</taxon>
        <taxon>Testudinata</taxon>
        <taxon>Testudines</taxon>
        <taxon>Cryptodira</taxon>
        <taxon>Durocryptodira</taxon>
        <taxon>Testudinoidea</taxon>
        <taxon>Platysternidae</taxon>
        <taxon>Platysternon</taxon>
    </lineage>
</organism>
<proteinExistence type="inferred from homology"/>
<evidence type="ECO:0000313" key="13">
    <source>
        <dbReference type="EMBL" id="TFK03926.1"/>
    </source>
</evidence>